<evidence type="ECO:0000313" key="2">
    <source>
        <dbReference type="EMBL" id="KAE8973153.1"/>
    </source>
</evidence>
<comment type="caution">
    <text evidence="2">The sequence shown here is derived from an EMBL/GenBank/DDBJ whole genome shotgun (WGS) entry which is preliminary data.</text>
</comment>
<dbReference type="AlphaFoldDB" id="A0A6A3HYY5"/>
<evidence type="ECO:0000313" key="3">
    <source>
        <dbReference type="EMBL" id="KAE8983811.1"/>
    </source>
</evidence>
<reference evidence="5 7" key="1">
    <citation type="submission" date="2018-09" db="EMBL/GenBank/DDBJ databases">
        <title>Genomic investigation of the strawberry pathogen Phytophthora fragariae indicates pathogenicity is determined by transcriptional variation in three key races.</title>
        <authorList>
            <person name="Adams T.M."/>
            <person name="Armitage A.D."/>
            <person name="Sobczyk M.K."/>
            <person name="Bates H.J."/>
            <person name="Dunwell J.M."/>
            <person name="Nellist C.F."/>
            <person name="Harrison R.J."/>
        </authorList>
    </citation>
    <scope>NUCLEOTIDE SEQUENCE [LARGE SCALE GENOMIC DNA]</scope>
    <source>
        <strain evidence="3 5">SCRP249</strain>
        <strain evidence="2 7">SCRP324</strain>
        <strain evidence="4 6">SCRP333</strain>
    </source>
</reference>
<keyword evidence="6" id="KW-1185">Reference proteome</keyword>
<protein>
    <submittedName>
        <fullName evidence="2">Uncharacterized protein</fullName>
    </submittedName>
</protein>
<evidence type="ECO:0000313" key="5">
    <source>
        <dbReference type="Proteomes" id="UP000429607"/>
    </source>
</evidence>
<dbReference type="EMBL" id="QXFT01003710">
    <property type="protein sequence ID" value="KAE9283297.1"/>
    <property type="molecule type" value="Genomic_DNA"/>
</dbReference>
<proteinExistence type="predicted"/>
<evidence type="ECO:0000256" key="1">
    <source>
        <dbReference type="SAM" id="MobiDB-lite"/>
    </source>
</evidence>
<dbReference type="EMBL" id="QXFU01003729">
    <property type="protein sequence ID" value="KAE8973153.1"/>
    <property type="molecule type" value="Genomic_DNA"/>
</dbReference>
<dbReference type="EMBL" id="QXFV01002750">
    <property type="protein sequence ID" value="KAE8983811.1"/>
    <property type="molecule type" value="Genomic_DNA"/>
</dbReference>
<accession>A0A6A3HYY5</accession>
<gene>
    <name evidence="3" type="ORF">PR001_g23350</name>
    <name evidence="2" type="ORF">PR002_g26281</name>
    <name evidence="4" type="ORF">PR003_g27161</name>
</gene>
<organism evidence="2 7">
    <name type="scientific">Phytophthora rubi</name>
    <dbReference type="NCBI Taxonomy" id="129364"/>
    <lineage>
        <taxon>Eukaryota</taxon>
        <taxon>Sar</taxon>
        <taxon>Stramenopiles</taxon>
        <taxon>Oomycota</taxon>
        <taxon>Peronosporomycetes</taxon>
        <taxon>Peronosporales</taxon>
        <taxon>Peronosporaceae</taxon>
        <taxon>Phytophthora</taxon>
    </lineage>
</organism>
<dbReference type="Proteomes" id="UP000434957">
    <property type="component" value="Unassembled WGS sequence"/>
</dbReference>
<feature type="compositionally biased region" description="Basic and acidic residues" evidence="1">
    <location>
        <begin position="274"/>
        <end position="296"/>
    </location>
</feature>
<dbReference type="OrthoDB" id="119109at2759"/>
<evidence type="ECO:0000313" key="4">
    <source>
        <dbReference type="EMBL" id="KAE9283297.1"/>
    </source>
</evidence>
<dbReference type="Proteomes" id="UP000429607">
    <property type="component" value="Unassembled WGS sequence"/>
</dbReference>
<dbReference type="Proteomes" id="UP000435112">
    <property type="component" value="Unassembled WGS sequence"/>
</dbReference>
<sequence length="833" mass="92387">MVRVESCRFLRLGCTEGDHPLFRREYVRNNRERGVKLLRCFPHCCPEHVKRSYCGCSVHVLVTFSRDVRAMPLDDLLLVCARFEPTRLTPLWPAGLVDVARRIGATEDDGDSKQEGKCKLDIGERVKLPQSLLTTAERATDSGEVWVRAERESPANERAFPKNTALYVLNNRSPKWFYNYDSSVARAQREMTHHLVAYVFQPVSGGAQQNQDAVAQEHHNAVVVARHASPGFLLVSYRRSGGAACALPAVDVSDTEFRSSEISSAVWIAQQQEGHQHEQRLRHQREEQGQQPRERFQSAQGYVRDRDASYQEEIGLGEYEYYAAFNPRVSDGTADRDDVLWQLEADLQAPGFRDKFKHLFIMWRFLQHVSLSDAGIRTDAVGPHTGSHWQRALDALREPSSSSLGSVAVSLLGNVFRYAVGRATQARSSTYASHVMLSGREQSTVQAVVHLFLRVLTSSSAQYLLISACQSIGKETTTQELQERFALLVLDVYNVLDSVLLQVRTDVNGTTRDYPDGPLLALLDDILSLVYRRTQFGDLRAEVTALLMGLDQQALRVESNALNQVFTLFVKQADVCAMFSVAQGQRVPRQEYIVGVPSVGVLSSGWSRRWLLAPESVHVVDAASRISCDASDTSALCAALLVREFGCIDVGVVEGRLCCLSVRSVLAFAGDVPTAPMELVLDGRQRMFRVLPSGISSTIVGLSGGWVLGGYEAALSDSGQNLEICCFAFADTHTGSEEYTLATESERTTAMMVHQVSLCLSLEQEIDSDGYVGDADSNIAVHGTVYVSTIRAPQDNNVLRPKQHEISSADHGAIWNELEWAPLFDFQADYVSI</sequence>
<feature type="region of interest" description="Disordered" evidence="1">
    <location>
        <begin position="273"/>
        <end position="303"/>
    </location>
</feature>
<name>A0A6A3HYY5_9STRA</name>
<evidence type="ECO:0000313" key="6">
    <source>
        <dbReference type="Proteomes" id="UP000434957"/>
    </source>
</evidence>
<evidence type="ECO:0000313" key="7">
    <source>
        <dbReference type="Proteomes" id="UP000435112"/>
    </source>
</evidence>